<evidence type="ECO:0000256" key="2">
    <source>
        <dbReference type="PIRNR" id="PIRNR006276"/>
    </source>
</evidence>
<dbReference type="PIRSF" id="PIRSF006276">
    <property type="entry name" value="UspA"/>
    <property type="match status" value="1"/>
</dbReference>
<evidence type="ECO:0000313" key="4">
    <source>
        <dbReference type="EMBL" id="KRM55443.1"/>
    </source>
</evidence>
<organism evidence="4 5">
    <name type="scientific">Lacticaseibacillus sharpeae JCM 1186 = DSM 20505</name>
    <dbReference type="NCBI Taxonomy" id="1291052"/>
    <lineage>
        <taxon>Bacteria</taxon>
        <taxon>Bacillati</taxon>
        <taxon>Bacillota</taxon>
        <taxon>Bacilli</taxon>
        <taxon>Lactobacillales</taxon>
        <taxon>Lactobacillaceae</taxon>
        <taxon>Lacticaseibacillus</taxon>
    </lineage>
</organism>
<evidence type="ECO:0000256" key="1">
    <source>
        <dbReference type="ARBA" id="ARBA00008791"/>
    </source>
</evidence>
<proteinExistence type="inferred from homology"/>
<dbReference type="SUPFAM" id="SSF52402">
    <property type="entry name" value="Adenine nucleotide alpha hydrolases-like"/>
    <property type="match status" value="1"/>
</dbReference>
<dbReference type="Gene3D" id="3.40.50.620">
    <property type="entry name" value="HUPs"/>
    <property type="match status" value="1"/>
</dbReference>
<dbReference type="PANTHER" id="PTHR46268">
    <property type="entry name" value="STRESS RESPONSE PROTEIN NHAX"/>
    <property type="match status" value="1"/>
</dbReference>
<dbReference type="InterPro" id="IPR006015">
    <property type="entry name" value="Universal_stress_UspA"/>
</dbReference>
<dbReference type="Proteomes" id="UP000051679">
    <property type="component" value="Unassembled WGS sequence"/>
</dbReference>
<comment type="similarity">
    <text evidence="1 2">Belongs to the universal stress protein A family.</text>
</comment>
<dbReference type="GO" id="GO:0005737">
    <property type="term" value="C:cytoplasm"/>
    <property type="evidence" value="ECO:0007669"/>
    <property type="project" value="UniProtKB-SubCell"/>
</dbReference>
<dbReference type="PATRIC" id="fig|1291052.5.peg.1356"/>
<dbReference type="PANTHER" id="PTHR46268:SF6">
    <property type="entry name" value="UNIVERSAL STRESS PROTEIN UP12"/>
    <property type="match status" value="1"/>
</dbReference>
<accession>A0A0R1ZWJ1</accession>
<evidence type="ECO:0000259" key="3">
    <source>
        <dbReference type="Pfam" id="PF00582"/>
    </source>
</evidence>
<comment type="subcellular location">
    <subcellularLocation>
        <location evidence="2">Cytoplasm</location>
    </subcellularLocation>
</comment>
<dbReference type="Pfam" id="PF00582">
    <property type="entry name" value="Usp"/>
    <property type="match status" value="1"/>
</dbReference>
<dbReference type="InterPro" id="IPR014729">
    <property type="entry name" value="Rossmann-like_a/b/a_fold"/>
</dbReference>
<keyword evidence="2" id="KW-0963">Cytoplasm</keyword>
<keyword evidence="5" id="KW-1185">Reference proteome</keyword>
<dbReference type="CDD" id="cd00293">
    <property type="entry name" value="USP-like"/>
    <property type="match status" value="1"/>
</dbReference>
<dbReference type="STRING" id="1291052.FC18_GL001338"/>
<dbReference type="AlphaFoldDB" id="A0A0R1ZWJ1"/>
<reference evidence="4 5" key="1">
    <citation type="journal article" date="2015" name="Genome Announc.">
        <title>Expanding the biotechnology potential of lactobacilli through comparative genomics of 213 strains and associated genera.</title>
        <authorList>
            <person name="Sun Z."/>
            <person name="Harris H.M."/>
            <person name="McCann A."/>
            <person name="Guo C."/>
            <person name="Argimon S."/>
            <person name="Zhang W."/>
            <person name="Yang X."/>
            <person name="Jeffery I.B."/>
            <person name="Cooney J.C."/>
            <person name="Kagawa T.F."/>
            <person name="Liu W."/>
            <person name="Song Y."/>
            <person name="Salvetti E."/>
            <person name="Wrobel A."/>
            <person name="Rasinkangas P."/>
            <person name="Parkhill J."/>
            <person name="Rea M.C."/>
            <person name="O'Sullivan O."/>
            <person name="Ritari J."/>
            <person name="Douillard F.P."/>
            <person name="Paul Ross R."/>
            <person name="Yang R."/>
            <person name="Briner A.E."/>
            <person name="Felis G.E."/>
            <person name="de Vos W.M."/>
            <person name="Barrangou R."/>
            <person name="Klaenhammer T.R."/>
            <person name="Caufield P.W."/>
            <person name="Cui Y."/>
            <person name="Zhang H."/>
            <person name="O'Toole P.W."/>
        </authorList>
    </citation>
    <scope>NUCLEOTIDE SEQUENCE [LARGE SCALE GENOMIC DNA]</scope>
    <source>
        <strain evidence="4 5">DSM 20505</strain>
    </source>
</reference>
<dbReference type="OrthoDB" id="2306777at2"/>
<feature type="domain" description="UspA" evidence="3">
    <location>
        <begin position="12"/>
        <end position="150"/>
    </location>
</feature>
<comment type="caution">
    <text evidence="4">The sequence shown here is derived from an EMBL/GenBank/DDBJ whole genome shotgun (WGS) entry which is preliminary data.</text>
</comment>
<name>A0A0R1ZWJ1_9LACO</name>
<sequence length="150" mass="16709">MTDIPIKPKPDYTHILVGVDRDDDAQKAFAYALRRAVRDDAKLTIVSVLETSSFNIYESMSKGHIERERMELSHQIANYVQMAKDAGVQEVDSIVGEGDPDDVILEDVIPRIKPDLLIIGAETKQGMARHFGSNANKIAKYAPISVMIVR</sequence>
<dbReference type="EMBL" id="AYYO01000022">
    <property type="protein sequence ID" value="KRM55443.1"/>
    <property type="molecule type" value="Genomic_DNA"/>
</dbReference>
<protein>
    <recommendedName>
        <fullName evidence="2">Universal stress protein</fullName>
    </recommendedName>
</protein>
<dbReference type="PRINTS" id="PR01438">
    <property type="entry name" value="UNVRSLSTRESS"/>
</dbReference>
<dbReference type="RefSeq" id="WP_054678296.1">
    <property type="nucleotide sequence ID" value="NZ_AYYO01000022.1"/>
</dbReference>
<dbReference type="InterPro" id="IPR006016">
    <property type="entry name" value="UspA"/>
</dbReference>
<gene>
    <name evidence="4" type="ORF">FC18_GL001338</name>
</gene>
<evidence type="ECO:0000313" key="5">
    <source>
        <dbReference type="Proteomes" id="UP000051679"/>
    </source>
</evidence>